<name>H3GHY7_PHYRM</name>
<dbReference type="OMA" id="GENKLMD"/>
<organism evidence="2 3">
    <name type="scientific">Phytophthora ramorum</name>
    <name type="common">Sudden oak death agent</name>
    <dbReference type="NCBI Taxonomy" id="164328"/>
    <lineage>
        <taxon>Eukaryota</taxon>
        <taxon>Sar</taxon>
        <taxon>Stramenopiles</taxon>
        <taxon>Oomycota</taxon>
        <taxon>Peronosporomycetes</taxon>
        <taxon>Peronosporales</taxon>
        <taxon>Peronosporaceae</taxon>
        <taxon>Phytophthora</taxon>
    </lineage>
</organism>
<dbReference type="EMBL" id="DS566010">
    <property type="status" value="NOT_ANNOTATED_CDS"/>
    <property type="molecule type" value="Genomic_DNA"/>
</dbReference>
<reference evidence="3" key="1">
    <citation type="journal article" date="2006" name="Science">
        <title>Phytophthora genome sequences uncover evolutionary origins and mechanisms of pathogenesis.</title>
        <authorList>
            <person name="Tyler B.M."/>
            <person name="Tripathy S."/>
            <person name="Zhang X."/>
            <person name="Dehal P."/>
            <person name="Jiang R.H."/>
            <person name="Aerts A."/>
            <person name="Arredondo F.D."/>
            <person name="Baxter L."/>
            <person name="Bensasson D."/>
            <person name="Beynon J.L."/>
            <person name="Chapman J."/>
            <person name="Damasceno C.M."/>
            <person name="Dorrance A.E."/>
            <person name="Dou D."/>
            <person name="Dickerman A.W."/>
            <person name="Dubchak I.L."/>
            <person name="Garbelotto M."/>
            <person name="Gijzen M."/>
            <person name="Gordon S.G."/>
            <person name="Govers F."/>
            <person name="Grunwald N.J."/>
            <person name="Huang W."/>
            <person name="Ivors K.L."/>
            <person name="Jones R.W."/>
            <person name="Kamoun S."/>
            <person name="Krampis K."/>
            <person name="Lamour K.H."/>
            <person name="Lee M.K."/>
            <person name="McDonald W.H."/>
            <person name="Medina M."/>
            <person name="Meijer H.J."/>
            <person name="Nordberg E.K."/>
            <person name="Maclean D.J."/>
            <person name="Ospina-Giraldo M.D."/>
            <person name="Morris P.F."/>
            <person name="Phuntumart V."/>
            <person name="Putnam N.H."/>
            <person name="Rash S."/>
            <person name="Rose J.K."/>
            <person name="Sakihama Y."/>
            <person name="Salamov A.A."/>
            <person name="Savidor A."/>
            <person name="Scheuring C.F."/>
            <person name="Smith B.M."/>
            <person name="Sobral B.W."/>
            <person name="Terry A."/>
            <person name="Torto-Alalibo T.A."/>
            <person name="Win J."/>
            <person name="Xu Z."/>
            <person name="Zhang H."/>
            <person name="Grigoriev I.V."/>
            <person name="Rokhsar D.S."/>
            <person name="Boore J.L."/>
        </authorList>
    </citation>
    <scope>NUCLEOTIDE SEQUENCE [LARGE SCALE GENOMIC DNA]</scope>
    <source>
        <strain evidence="3">Pr102</strain>
    </source>
</reference>
<accession>H3GHY7</accession>
<dbReference type="HOGENOM" id="CLU_074708_0_0_1"/>
<dbReference type="VEuPathDB" id="FungiDB:KRP23_11920"/>
<keyword evidence="3" id="KW-1185">Reference proteome</keyword>
<dbReference type="InParanoid" id="H3GHY7"/>
<feature type="region of interest" description="Disordered" evidence="1">
    <location>
        <begin position="62"/>
        <end position="170"/>
    </location>
</feature>
<reference evidence="2" key="2">
    <citation type="submission" date="2015-06" db="UniProtKB">
        <authorList>
            <consortium name="EnsemblProtists"/>
        </authorList>
    </citation>
    <scope>IDENTIFICATION</scope>
    <source>
        <strain evidence="2">Pr102</strain>
    </source>
</reference>
<dbReference type="EnsemblProtists" id="Phyra75601">
    <property type="protein sequence ID" value="Phyra75601"/>
    <property type="gene ID" value="Phyra75601"/>
</dbReference>
<dbReference type="VEuPathDB" id="FungiDB:KRP22_10155"/>
<evidence type="ECO:0000313" key="2">
    <source>
        <dbReference type="EnsemblProtists" id="Phyra75601"/>
    </source>
</evidence>
<dbReference type="AlphaFoldDB" id="H3GHY7"/>
<evidence type="ECO:0000256" key="1">
    <source>
        <dbReference type="SAM" id="MobiDB-lite"/>
    </source>
</evidence>
<evidence type="ECO:0000313" key="3">
    <source>
        <dbReference type="Proteomes" id="UP000005238"/>
    </source>
</evidence>
<dbReference type="PANTHER" id="PTHR37069:SF2">
    <property type="entry name" value="PIGGYBAC TRANSPOSABLE ELEMENT-DERIVED PROTEIN DOMAIN-CONTAINING PROTEIN"/>
    <property type="match status" value="1"/>
</dbReference>
<proteinExistence type="predicted"/>
<sequence>MAFQARWRELKRVGWTSTLPAGLSNDFFDIKPGKTKQGTRDEDYFVGENKLMDFLDRVDIDHSKDLDQTQSRAPLERTPPAAANSPAYPVSNNILIATSPHVMDEDSSGRSTRQEDLDANNDTNDSDSNYEDSERGSNDDEAGVVRSSHNKEEETKEGDSQLGGALTNDPSITTLGDNLAAYTALDSDGDGEGDSIYSDDDDLDWATLDVDDAHNAPDLHFDLQLLTAVGGFDQMNGSAKTIRVLMTALMGALQAAPTPLGVFLRFATPQLLAKIGRESDTYFTENLDARVEAQHAKQQARKLKRLDFQVQAPEQIKTKLQKP</sequence>
<feature type="compositionally biased region" description="Basic and acidic residues" evidence="1">
    <location>
        <begin position="149"/>
        <end position="159"/>
    </location>
</feature>
<feature type="compositionally biased region" description="Basic and acidic residues" evidence="1">
    <location>
        <begin position="102"/>
        <end position="116"/>
    </location>
</feature>
<dbReference type="Proteomes" id="UP000005238">
    <property type="component" value="Unassembled WGS sequence"/>
</dbReference>
<dbReference type="PANTHER" id="PTHR37069">
    <property type="entry name" value="DDE_TNP_1_7 DOMAIN-CONTAINING PROTEIN"/>
    <property type="match status" value="1"/>
</dbReference>
<protein>
    <submittedName>
        <fullName evidence="2">Uncharacterized protein</fullName>
    </submittedName>
</protein>